<proteinExistence type="predicted"/>
<reference evidence="2 3" key="1">
    <citation type="submission" date="2018-03" db="EMBL/GenBank/DDBJ databases">
        <title>Genomic Encyclopedia of Archaeal and Bacterial Type Strains, Phase II (KMG-II): from individual species to whole genera.</title>
        <authorList>
            <person name="Goeker M."/>
        </authorList>
    </citation>
    <scope>NUCLEOTIDE SEQUENCE [LARGE SCALE GENOMIC DNA]</scope>
    <source>
        <strain evidence="2 3">DSM 28229</strain>
    </source>
</reference>
<accession>A0A315ZHG5</accession>
<dbReference type="Proteomes" id="UP000245535">
    <property type="component" value="Unassembled WGS sequence"/>
</dbReference>
<dbReference type="AlphaFoldDB" id="A0A315ZHG5"/>
<dbReference type="PROSITE" id="PS51257">
    <property type="entry name" value="PROKAR_LIPOPROTEIN"/>
    <property type="match status" value="1"/>
</dbReference>
<dbReference type="EMBL" id="QGDO01000001">
    <property type="protein sequence ID" value="PWJ44238.1"/>
    <property type="molecule type" value="Genomic_DNA"/>
</dbReference>
<comment type="caution">
    <text evidence="2">The sequence shown here is derived from an EMBL/GenBank/DDBJ whole genome shotgun (WGS) entry which is preliminary data.</text>
</comment>
<feature type="signal peptide" evidence="1">
    <location>
        <begin position="1"/>
        <end position="18"/>
    </location>
</feature>
<protein>
    <recommendedName>
        <fullName evidence="4">PEGA domain-containing protein</fullName>
    </recommendedName>
</protein>
<feature type="chain" id="PRO_5016241387" description="PEGA domain-containing protein" evidence="1">
    <location>
        <begin position="19"/>
        <end position="124"/>
    </location>
</feature>
<evidence type="ECO:0000313" key="2">
    <source>
        <dbReference type="EMBL" id="PWJ44238.1"/>
    </source>
</evidence>
<dbReference type="OrthoDB" id="1121354at2"/>
<gene>
    <name evidence="2" type="ORF">BC781_101588</name>
</gene>
<evidence type="ECO:0000313" key="3">
    <source>
        <dbReference type="Proteomes" id="UP000245535"/>
    </source>
</evidence>
<evidence type="ECO:0000256" key="1">
    <source>
        <dbReference type="SAM" id="SignalP"/>
    </source>
</evidence>
<keyword evidence="1" id="KW-0732">Signal</keyword>
<keyword evidence="3" id="KW-1185">Reference proteome</keyword>
<sequence>MQKLAMSIILLLTFSSCATMINGEDQDIQIKSETPHAKIFVDGKFIGEDQVMAHLSRKSDHVVEIKKTGFEDQKIELHKHAQVEWVVFDACFNWFGLLIDGPSGAWNEFDEKEIVVELAKKQQL</sequence>
<dbReference type="RefSeq" id="WP_109615746.1">
    <property type="nucleotide sequence ID" value="NZ_QGDO01000001.1"/>
</dbReference>
<name>A0A315ZHG5_SEDFL</name>
<evidence type="ECO:0008006" key="4">
    <source>
        <dbReference type="Google" id="ProtNLM"/>
    </source>
</evidence>
<organism evidence="2 3">
    <name type="scientific">Sediminitomix flava</name>
    <dbReference type="NCBI Taxonomy" id="379075"/>
    <lineage>
        <taxon>Bacteria</taxon>
        <taxon>Pseudomonadati</taxon>
        <taxon>Bacteroidota</taxon>
        <taxon>Cytophagia</taxon>
        <taxon>Cytophagales</taxon>
        <taxon>Flammeovirgaceae</taxon>
        <taxon>Sediminitomix</taxon>
    </lineage>
</organism>